<keyword evidence="3" id="KW-1185">Reference proteome</keyword>
<reference evidence="2" key="1">
    <citation type="journal article" date="2019" name="bioRxiv">
        <title>The Genome of the Zebra Mussel, Dreissena polymorpha: A Resource for Invasive Species Research.</title>
        <authorList>
            <person name="McCartney M.A."/>
            <person name="Auch B."/>
            <person name="Kono T."/>
            <person name="Mallez S."/>
            <person name="Zhang Y."/>
            <person name="Obille A."/>
            <person name="Becker A."/>
            <person name="Abrahante J.E."/>
            <person name="Garbe J."/>
            <person name="Badalamenti J.P."/>
            <person name="Herman A."/>
            <person name="Mangelson H."/>
            <person name="Liachko I."/>
            <person name="Sullivan S."/>
            <person name="Sone E.D."/>
            <person name="Koren S."/>
            <person name="Silverstein K.A.T."/>
            <person name="Beckman K.B."/>
            <person name="Gohl D.M."/>
        </authorList>
    </citation>
    <scope>NUCLEOTIDE SEQUENCE</scope>
    <source>
        <strain evidence="2">Duluth1</strain>
        <tissue evidence="2">Whole animal</tissue>
    </source>
</reference>
<organism evidence="2 3">
    <name type="scientific">Dreissena polymorpha</name>
    <name type="common">Zebra mussel</name>
    <name type="synonym">Mytilus polymorpha</name>
    <dbReference type="NCBI Taxonomy" id="45954"/>
    <lineage>
        <taxon>Eukaryota</taxon>
        <taxon>Metazoa</taxon>
        <taxon>Spiralia</taxon>
        <taxon>Lophotrochozoa</taxon>
        <taxon>Mollusca</taxon>
        <taxon>Bivalvia</taxon>
        <taxon>Autobranchia</taxon>
        <taxon>Heteroconchia</taxon>
        <taxon>Euheterodonta</taxon>
        <taxon>Imparidentia</taxon>
        <taxon>Neoheterodontei</taxon>
        <taxon>Myida</taxon>
        <taxon>Dreissenoidea</taxon>
        <taxon>Dreissenidae</taxon>
        <taxon>Dreissena</taxon>
    </lineage>
</organism>
<evidence type="ECO:0000313" key="3">
    <source>
        <dbReference type="Proteomes" id="UP000828390"/>
    </source>
</evidence>
<comment type="caution">
    <text evidence="2">The sequence shown here is derived from an EMBL/GenBank/DDBJ whole genome shotgun (WGS) entry which is preliminary data.</text>
</comment>
<accession>A0A9D4HNB5</accession>
<name>A0A9D4HNB5_DREPO</name>
<feature type="region of interest" description="Disordered" evidence="1">
    <location>
        <begin position="1"/>
        <end position="76"/>
    </location>
</feature>
<dbReference type="AlphaFoldDB" id="A0A9D4HNB5"/>
<dbReference type="Proteomes" id="UP000828390">
    <property type="component" value="Unassembled WGS sequence"/>
</dbReference>
<protein>
    <submittedName>
        <fullName evidence="2">Uncharacterized protein</fullName>
    </submittedName>
</protein>
<evidence type="ECO:0000313" key="2">
    <source>
        <dbReference type="EMBL" id="KAH3725604.1"/>
    </source>
</evidence>
<reference evidence="2" key="2">
    <citation type="submission" date="2020-11" db="EMBL/GenBank/DDBJ databases">
        <authorList>
            <person name="McCartney M.A."/>
            <person name="Auch B."/>
            <person name="Kono T."/>
            <person name="Mallez S."/>
            <person name="Becker A."/>
            <person name="Gohl D.M."/>
            <person name="Silverstein K.A.T."/>
            <person name="Koren S."/>
            <person name="Bechman K.B."/>
            <person name="Herman A."/>
            <person name="Abrahante J.E."/>
            <person name="Garbe J."/>
        </authorList>
    </citation>
    <scope>NUCLEOTIDE SEQUENCE</scope>
    <source>
        <strain evidence="2">Duluth1</strain>
        <tissue evidence="2">Whole animal</tissue>
    </source>
</reference>
<sequence length="122" mass="12976">MRGSPAGGDQSQDPQQLPPPTATAHTVIPPGSAMSASSPSSTPSQHLSLPSQAQLGEETGQGDAHPDVQEDGEPEFPHQELARLDEMINRPLWVVPVLPKGELEVLLDASIKLCREGLLYLP</sequence>
<evidence type="ECO:0000256" key="1">
    <source>
        <dbReference type="SAM" id="MobiDB-lite"/>
    </source>
</evidence>
<proteinExistence type="predicted"/>
<gene>
    <name evidence="2" type="ORF">DPMN_051450</name>
</gene>
<dbReference type="EMBL" id="JAIWYP010000012">
    <property type="protein sequence ID" value="KAH3725604.1"/>
    <property type="molecule type" value="Genomic_DNA"/>
</dbReference>
<feature type="compositionally biased region" description="Low complexity" evidence="1">
    <location>
        <begin position="29"/>
        <end position="52"/>
    </location>
</feature>